<proteinExistence type="predicted"/>
<dbReference type="AlphaFoldDB" id="A0A543JIJ7"/>
<dbReference type="Pfam" id="PF00652">
    <property type="entry name" value="Ricin_B_lectin"/>
    <property type="match status" value="1"/>
</dbReference>
<accession>A0A543JIJ7</accession>
<dbReference type="GO" id="GO:0030246">
    <property type="term" value="F:carbohydrate binding"/>
    <property type="evidence" value="ECO:0007669"/>
    <property type="project" value="UniProtKB-KW"/>
</dbReference>
<feature type="chain" id="PRO_5022179808" evidence="1">
    <location>
        <begin position="26"/>
        <end position="167"/>
    </location>
</feature>
<evidence type="ECO:0000313" key="4">
    <source>
        <dbReference type="Proteomes" id="UP000316628"/>
    </source>
</evidence>
<keyword evidence="4" id="KW-1185">Reference proteome</keyword>
<comment type="caution">
    <text evidence="3">The sequence shown here is derived from an EMBL/GenBank/DDBJ whole genome shotgun (WGS) entry which is preliminary data.</text>
</comment>
<feature type="domain" description="Ricin B lectin" evidence="2">
    <location>
        <begin position="34"/>
        <end position="166"/>
    </location>
</feature>
<name>A0A543JIJ7_9PSEU</name>
<dbReference type="Gene3D" id="2.80.10.50">
    <property type="match status" value="1"/>
</dbReference>
<sequence>MSGRFTGVVLAALLGIAAFGGTAEAAAQEREDVGAAIISQAPEADGKCLDVYNAGGGPQVQMWWCNGWSNQDWLIDSGYHGGVRLRPYSNTGMCLDAYKGRGVQLVQYRCDSTSTQEFTRDWHQSGFRLRSVSSPSLCVDIYDHGRGNIVQMWDCRDVQHQYWWTAG</sequence>
<feature type="signal peptide" evidence="1">
    <location>
        <begin position="1"/>
        <end position="25"/>
    </location>
</feature>
<dbReference type="CDD" id="cd00161">
    <property type="entry name" value="beta-trefoil_Ricin-like"/>
    <property type="match status" value="1"/>
</dbReference>
<protein>
    <submittedName>
        <fullName evidence="3">Ricin-type beta-trefoil lectin protein</fullName>
    </submittedName>
</protein>
<evidence type="ECO:0000259" key="2">
    <source>
        <dbReference type="SMART" id="SM00458"/>
    </source>
</evidence>
<evidence type="ECO:0000313" key="3">
    <source>
        <dbReference type="EMBL" id="TQM82700.1"/>
    </source>
</evidence>
<dbReference type="SMART" id="SM00458">
    <property type="entry name" value="RICIN"/>
    <property type="match status" value="1"/>
</dbReference>
<dbReference type="RefSeq" id="WP_170232171.1">
    <property type="nucleotide sequence ID" value="NZ_VFPP01000001.1"/>
</dbReference>
<gene>
    <name evidence="3" type="ORF">FHX81_5110</name>
</gene>
<reference evidence="3 4" key="1">
    <citation type="submission" date="2019-06" db="EMBL/GenBank/DDBJ databases">
        <title>Sequencing the genomes of 1000 actinobacteria strains.</title>
        <authorList>
            <person name="Klenk H.-P."/>
        </authorList>
    </citation>
    <scope>NUCLEOTIDE SEQUENCE [LARGE SCALE GENOMIC DNA]</scope>
    <source>
        <strain evidence="3 4">DSM 45456</strain>
    </source>
</reference>
<keyword evidence="1" id="KW-0732">Signal</keyword>
<dbReference type="InterPro" id="IPR000772">
    <property type="entry name" value="Ricin_B_lectin"/>
</dbReference>
<organism evidence="3 4">
    <name type="scientific">Saccharothrix saharensis</name>
    <dbReference type="NCBI Taxonomy" id="571190"/>
    <lineage>
        <taxon>Bacteria</taxon>
        <taxon>Bacillati</taxon>
        <taxon>Actinomycetota</taxon>
        <taxon>Actinomycetes</taxon>
        <taxon>Pseudonocardiales</taxon>
        <taxon>Pseudonocardiaceae</taxon>
        <taxon>Saccharothrix</taxon>
    </lineage>
</organism>
<dbReference type="SUPFAM" id="SSF50370">
    <property type="entry name" value="Ricin B-like lectins"/>
    <property type="match status" value="1"/>
</dbReference>
<dbReference type="InterPro" id="IPR035992">
    <property type="entry name" value="Ricin_B-like_lectins"/>
</dbReference>
<dbReference type="EMBL" id="VFPP01000001">
    <property type="protein sequence ID" value="TQM82700.1"/>
    <property type="molecule type" value="Genomic_DNA"/>
</dbReference>
<dbReference type="PROSITE" id="PS50231">
    <property type="entry name" value="RICIN_B_LECTIN"/>
    <property type="match status" value="1"/>
</dbReference>
<dbReference type="Proteomes" id="UP000316628">
    <property type="component" value="Unassembled WGS sequence"/>
</dbReference>
<evidence type="ECO:0000256" key="1">
    <source>
        <dbReference type="SAM" id="SignalP"/>
    </source>
</evidence>
<keyword evidence="3" id="KW-0430">Lectin</keyword>